<dbReference type="GO" id="GO:0005524">
    <property type="term" value="F:ATP binding"/>
    <property type="evidence" value="ECO:0007669"/>
    <property type="project" value="UniProtKB-KW"/>
</dbReference>
<dbReference type="Proteomes" id="UP000241803">
    <property type="component" value="Unassembled WGS sequence"/>
</dbReference>
<reference evidence="12 13" key="1">
    <citation type="submission" date="2018-03" db="EMBL/GenBank/DDBJ databases">
        <title>Whole genome sequencing of Histamine producing bacteria.</title>
        <authorList>
            <person name="Butler K."/>
        </authorList>
    </citation>
    <scope>NUCLEOTIDE SEQUENCE [LARGE SCALE GENOMIC DNA]</scope>
    <source>
        <strain evidence="12 13">ATCC 19614</strain>
    </source>
</reference>
<comment type="caution">
    <text evidence="12">The sequence shown here is derived from an EMBL/GenBank/DDBJ whole genome shotgun (WGS) entry which is preliminary data.</text>
</comment>
<evidence type="ECO:0000256" key="3">
    <source>
        <dbReference type="ARBA" id="ARBA00022741"/>
    </source>
</evidence>
<dbReference type="CDD" id="cd07773">
    <property type="entry name" value="ASKHA_NBD_FGGY_FK"/>
    <property type="match status" value="1"/>
</dbReference>
<evidence type="ECO:0000259" key="10">
    <source>
        <dbReference type="Pfam" id="PF00370"/>
    </source>
</evidence>
<dbReference type="Pfam" id="PF00370">
    <property type="entry name" value="FGGY_N"/>
    <property type="match status" value="1"/>
</dbReference>
<keyword evidence="3" id="KW-0547">Nucleotide-binding</keyword>
<dbReference type="PIRSF" id="PIRSF000538">
    <property type="entry name" value="GlpK"/>
    <property type="match status" value="1"/>
</dbReference>
<evidence type="ECO:0000256" key="5">
    <source>
        <dbReference type="ARBA" id="ARBA00022840"/>
    </source>
</evidence>
<proteinExistence type="inferred from homology"/>
<dbReference type="InterPro" id="IPR018485">
    <property type="entry name" value="FGGY_C"/>
</dbReference>
<name>A0A2T3L5B7_9GAMM</name>
<evidence type="ECO:0000256" key="2">
    <source>
        <dbReference type="ARBA" id="ARBA00022679"/>
    </source>
</evidence>
<evidence type="ECO:0000256" key="8">
    <source>
        <dbReference type="NCBIfam" id="TIGR02628"/>
    </source>
</evidence>
<comment type="similarity">
    <text evidence="1 9">Belongs to the FGGY kinase family.</text>
</comment>
<dbReference type="PANTHER" id="PTHR43095">
    <property type="entry name" value="SUGAR KINASE"/>
    <property type="match status" value="1"/>
</dbReference>
<feature type="domain" description="Carbohydrate kinase FGGY C-terminal" evidence="11">
    <location>
        <begin position="256"/>
        <end position="444"/>
    </location>
</feature>
<dbReference type="PROSITE" id="PS00445">
    <property type="entry name" value="FGGY_KINASES_2"/>
    <property type="match status" value="1"/>
</dbReference>
<dbReference type="RefSeq" id="WP_107254995.1">
    <property type="nucleotide sequence ID" value="NZ_PYOC01000008.1"/>
</dbReference>
<dbReference type="EC" id="2.7.1.51" evidence="8"/>
<organism evidence="12 13">
    <name type="scientific">Photobacterium indicum</name>
    <dbReference type="NCBI Taxonomy" id="81447"/>
    <lineage>
        <taxon>Bacteria</taxon>
        <taxon>Pseudomonadati</taxon>
        <taxon>Pseudomonadota</taxon>
        <taxon>Gammaproteobacteria</taxon>
        <taxon>Vibrionales</taxon>
        <taxon>Vibrionaceae</taxon>
        <taxon>Photobacterium</taxon>
    </lineage>
</organism>
<dbReference type="PROSITE" id="PS00933">
    <property type="entry name" value="FGGY_KINASES_1"/>
    <property type="match status" value="1"/>
</dbReference>
<dbReference type="GO" id="GO:0042355">
    <property type="term" value="P:L-fucose catabolic process"/>
    <property type="evidence" value="ECO:0007669"/>
    <property type="project" value="UniProtKB-UniRule"/>
</dbReference>
<keyword evidence="4 9" id="KW-0418">Kinase</keyword>
<evidence type="ECO:0000256" key="4">
    <source>
        <dbReference type="ARBA" id="ARBA00022777"/>
    </source>
</evidence>
<accession>A0A2T3L5B7</accession>
<keyword evidence="5" id="KW-0067">ATP-binding</keyword>
<evidence type="ECO:0000313" key="13">
    <source>
        <dbReference type="Proteomes" id="UP000241803"/>
    </source>
</evidence>
<dbReference type="Gene3D" id="3.30.420.40">
    <property type="match status" value="2"/>
</dbReference>
<dbReference type="SUPFAM" id="SSF53067">
    <property type="entry name" value="Actin-like ATPase domain"/>
    <property type="match status" value="2"/>
</dbReference>
<evidence type="ECO:0000256" key="9">
    <source>
        <dbReference type="RuleBase" id="RU003733"/>
    </source>
</evidence>
<dbReference type="InterPro" id="IPR018483">
    <property type="entry name" value="Carb_kinase_FGGY_CS"/>
</dbReference>
<evidence type="ECO:0000256" key="6">
    <source>
        <dbReference type="ARBA" id="ARBA00023253"/>
    </source>
</evidence>
<evidence type="ECO:0000259" key="11">
    <source>
        <dbReference type="Pfam" id="PF02782"/>
    </source>
</evidence>
<dbReference type="EMBL" id="PYOC01000008">
    <property type="protein sequence ID" value="PSV44873.1"/>
    <property type="molecule type" value="Genomic_DNA"/>
</dbReference>
<feature type="domain" description="Carbohydrate kinase FGGY N-terminal" evidence="10">
    <location>
        <begin position="4"/>
        <end position="247"/>
    </location>
</feature>
<dbReference type="InterPro" id="IPR018484">
    <property type="entry name" value="FGGY_N"/>
</dbReference>
<gene>
    <name evidence="12" type="primary">fucK</name>
    <name evidence="12" type="ORF">C9J47_19525</name>
</gene>
<keyword evidence="2 9" id="KW-0808">Transferase</keyword>
<evidence type="ECO:0000313" key="12">
    <source>
        <dbReference type="EMBL" id="PSV44873.1"/>
    </source>
</evidence>
<dbReference type="NCBIfam" id="TIGR02628">
    <property type="entry name" value="fuculo_kin_coli"/>
    <property type="match status" value="1"/>
</dbReference>
<keyword evidence="6" id="KW-0294">Fucose metabolism</keyword>
<protein>
    <recommendedName>
        <fullName evidence="8">L-fuculokinase</fullName>
        <ecNumber evidence="8">2.7.1.51</ecNumber>
    </recommendedName>
</protein>
<dbReference type="AlphaFoldDB" id="A0A2T3L5B7"/>
<keyword evidence="13" id="KW-1185">Reference proteome</keyword>
<dbReference type="InterPro" id="IPR013450">
    <property type="entry name" value="Fuculokinase"/>
</dbReference>
<dbReference type="GO" id="GO:0008737">
    <property type="term" value="F:L-fuculokinase activity"/>
    <property type="evidence" value="ECO:0007669"/>
    <property type="project" value="UniProtKB-UniRule"/>
</dbReference>
<evidence type="ECO:0000256" key="1">
    <source>
        <dbReference type="ARBA" id="ARBA00009156"/>
    </source>
</evidence>
<dbReference type="PANTHER" id="PTHR43095:SF5">
    <property type="entry name" value="XYLULOSE KINASE"/>
    <property type="match status" value="1"/>
</dbReference>
<keyword evidence="7" id="KW-0119">Carbohydrate metabolism</keyword>
<dbReference type="Pfam" id="PF02782">
    <property type="entry name" value="FGGY_C"/>
    <property type="match status" value="1"/>
</dbReference>
<dbReference type="InterPro" id="IPR000577">
    <property type="entry name" value="Carb_kinase_FGGY"/>
</dbReference>
<dbReference type="InterPro" id="IPR050406">
    <property type="entry name" value="FGGY_Carb_Kinase"/>
</dbReference>
<sequence length="483" mass="53169">MSLAIILDCGATNLRAIAINKKGDIVASHYTRNETVQGVEQADFHTWDFEQIWQKLSLCCKQVMSKLDGQTVSAISVTTFGVDGAPFDAAGHQIYPIISWKCPRTVPVMSQVNQEFKREALYQQNGIGNYSFNTLYKLKWLQDNEQDIYARMDKFIFISSMITKQLTGVVSTDRTMAGTSMLTDLVDGGWNKSAFEYLGLTPDHFAPMVNAGDVIGVVDEAAALVTGLPVGTPVISAGHDTQFALFGSGAEESQAFLSSGTWEILMARSQKPHLSAKELSQGLTVEFDSKEGLFNPAIQWLSSAVMEWVANRFYADVSDCTDKYELMISEAESVPPGCNGVRFDPHFLINDLDKGGGELTGLSITTTRGEIYRAALEGLAVQLCESVDKLTHSCQLKEDSLMVVGGGSRNRLWNQIRADILNRPIQIVDQPESTVIGAAMYAFAGVGEFESPYEAQQAMKPRFNTIYPAHFNAKEEIKEYSHA</sequence>
<evidence type="ECO:0000256" key="7">
    <source>
        <dbReference type="ARBA" id="ARBA00023277"/>
    </source>
</evidence>
<dbReference type="InterPro" id="IPR043129">
    <property type="entry name" value="ATPase_NBD"/>
</dbReference>